<name>A0A433P519_9FUNG</name>
<dbReference type="AlphaFoldDB" id="A0A433P519"/>
<comment type="caution">
    <text evidence="2">The sequence shown here is derived from an EMBL/GenBank/DDBJ whole genome shotgun (WGS) entry which is preliminary data.</text>
</comment>
<evidence type="ECO:0000313" key="3">
    <source>
        <dbReference type="Proteomes" id="UP000274822"/>
    </source>
</evidence>
<dbReference type="Proteomes" id="UP000274822">
    <property type="component" value="Unassembled WGS sequence"/>
</dbReference>
<evidence type="ECO:0000313" key="2">
    <source>
        <dbReference type="EMBL" id="RUS12644.1"/>
    </source>
</evidence>
<evidence type="ECO:0000256" key="1">
    <source>
        <dbReference type="SAM" id="MobiDB-lite"/>
    </source>
</evidence>
<feature type="compositionally biased region" description="Low complexity" evidence="1">
    <location>
        <begin position="12"/>
        <end position="28"/>
    </location>
</feature>
<sequence length="192" mass="20518">MSASNTAGPQLSSDPASEAAAAEGPANSKNGDKTKAERLAKLVRFQQKQATKVKCLTLGWAVSHTLCAFHGARCSTPRAGLKGEPTRIGKPKPKAAPKEKKEKKPKTEKAPEPEYSNTTPAGEKKAYRLQLQSSCRRIGKVRMVGEEVLYLGRDGKSKPEGLFVVPAPPPNIIGSLHIGQVLTVAIQVSLIQ</sequence>
<accession>A0A433P519</accession>
<reference evidence="2 3" key="1">
    <citation type="journal article" date="2018" name="New Phytol.">
        <title>Phylogenomics of Endogonaceae and evolution of mycorrhizas within Mucoromycota.</title>
        <authorList>
            <person name="Chang Y."/>
            <person name="Desiro A."/>
            <person name="Na H."/>
            <person name="Sandor L."/>
            <person name="Lipzen A."/>
            <person name="Clum A."/>
            <person name="Barry K."/>
            <person name="Grigoriev I.V."/>
            <person name="Martin F.M."/>
            <person name="Stajich J.E."/>
            <person name="Smith M.E."/>
            <person name="Bonito G."/>
            <person name="Spatafora J.W."/>
        </authorList>
    </citation>
    <scope>NUCLEOTIDE SEQUENCE [LARGE SCALE GENOMIC DNA]</scope>
    <source>
        <strain evidence="2 3">AD002</strain>
    </source>
</reference>
<feature type="region of interest" description="Disordered" evidence="1">
    <location>
        <begin position="1"/>
        <end position="35"/>
    </location>
</feature>
<gene>
    <name evidence="2" type="ORF">BC938DRAFT_478613</name>
</gene>
<dbReference type="EMBL" id="RBNJ01033638">
    <property type="protein sequence ID" value="RUS12644.1"/>
    <property type="molecule type" value="Genomic_DNA"/>
</dbReference>
<feature type="compositionally biased region" description="Polar residues" evidence="1">
    <location>
        <begin position="1"/>
        <end position="11"/>
    </location>
</feature>
<proteinExistence type="predicted"/>
<feature type="region of interest" description="Disordered" evidence="1">
    <location>
        <begin position="76"/>
        <end position="125"/>
    </location>
</feature>
<keyword evidence="3" id="KW-1185">Reference proteome</keyword>
<feature type="non-terminal residue" evidence="2">
    <location>
        <position position="192"/>
    </location>
</feature>
<feature type="compositionally biased region" description="Basic and acidic residues" evidence="1">
    <location>
        <begin position="96"/>
        <end position="112"/>
    </location>
</feature>
<organism evidence="2 3">
    <name type="scientific">Jimgerdemannia flammicorona</name>
    <dbReference type="NCBI Taxonomy" id="994334"/>
    <lineage>
        <taxon>Eukaryota</taxon>
        <taxon>Fungi</taxon>
        <taxon>Fungi incertae sedis</taxon>
        <taxon>Mucoromycota</taxon>
        <taxon>Mucoromycotina</taxon>
        <taxon>Endogonomycetes</taxon>
        <taxon>Endogonales</taxon>
        <taxon>Endogonaceae</taxon>
        <taxon>Jimgerdemannia</taxon>
    </lineage>
</organism>
<protein>
    <submittedName>
        <fullName evidence="2">Uncharacterized protein</fullName>
    </submittedName>
</protein>